<evidence type="ECO:0000313" key="7">
    <source>
        <dbReference type="Proteomes" id="UP000070412"/>
    </source>
</evidence>
<reference evidence="7" key="1">
    <citation type="journal article" date="2020" name="PLoS Negl. Trop. Dis.">
        <title>High-quality nuclear genome for Sarcoptes scabiei-A critical resource for a neglected parasite.</title>
        <authorList>
            <person name="Korhonen P.K."/>
            <person name="Gasser R.B."/>
            <person name="Ma G."/>
            <person name="Wang T."/>
            <person name="Stroehlein A.J."/>
            <person name="Young N.D."/>
            <person name="Ang C.S."/>
            <person name="Fernando D.D."/>
            <person name="Lu H.C."/>
            <person name="Taylor S."/>
            <person name="Reynolds S.L."/>
            <person name="Mofiz E."/>
            <person name="Najaraj S.H."/>
            <person name="Gowda H."/>
            <person name="Madugundu A."/>
            <person name="Renuse S."/>
            <person name="Holt D."/>
            <person name="Pandey A."/>
            <person name="Papenfuss A.T."/>
            <person name="Fischer K."/>
        </authorList>
    </citation>
    <scope>NUCLEOTIDE SEQUENCE [LARGE SCALE GENOMIC DNA]</scope>
</reference>
<keyword evidence="3" id="KW-0489">Methyltransferase</keyword>
<accession>A0A834RIG3</accession>
<dbReference type="InterPro" id="IPR039846">
    <property type="entry name" value="ZCCHC4"/>
</dbReference>
<dbReference type="EnsemblMetazoa" id="SSS_9140s_mrna">
    <property type="protein sequence ID" value="KAF7496642.1"/>
    <property type="gene ID" value="SSS_9140"/>
</dbReference>
<dbReference type="InterPro" id="IPR041370">
    <property type="entry name" value="Mlase_EEF1AKMT1/ZCCHC4"/>
</dbReference>
<dbReference type="GO" id="GO:0008988">
    <property type="term" value="F:rRNA (adenine-N6-)-methyltransferase activity"/>
    <property type="evidence" value="ECO:0007669"/>
    <property type="project" value="InterPro"/>
</dbReference>
<dbReference type="PANTHER" id="PTHR13493">
    <property type="entry name" value="ZINC FINGER CCHC DOMAIN-CONTAINING"/>
    <property type="match status" value="1"/>
</dbReference>
<evidence type="ECO:0000256" key="4">
    <source>
        <dbReference type="ARBA" id="ARBA00022679"/>
    </source>
</evidence>
<protein>
    <submittedName>
        <fullName evidence="5">Zinc finger CCHC domain-containing protein 4</fullName>
    </submittedName>
</protein>
<dbReference type="PANTHER" id="PTHR13493:SF3">
    <property type="entry name" value="RRNA N6-ADENOSINE-METHYLTRANSFERASE ZCCHC4"/>
    <property type="match status" value="1"/>
</dbReference>
<keyword evidence="7" id="KW-1185">Reference proteome</keyword>
<keyword evidence="4" id="KW-0808">Transferase</keyword>
<dbReference type="Proteomes" id="UP000070412">
    <property type="component" value="Unassembled WGS sequence"/>
</dbReference>
<dbReference type="Pfam" id="PF10237">
    <property type="entry name" value="N6-adenineMlase"/>
    <property type="match status" value="1"/>
</dbReference>
<reference evidence="6" key="3">
    <citation type="submission" date="2022-06" db="UniProtKB">
        <authorList>
            <consortium name="EnsemblMetazoa"/>
        </authorList>
    </citation>
    <scope>IDENTIFICATION</scope>
</reference>
<keyword evidence="2" id="KW-0963">Cytoplasm</keyword>
<dbReference type="EMBL" id="WVUK01000003">
    <property type="protein sequence ID" value="KAF7496642.1"/>
    <property type="molecule type" value="Genomic_DNA"/>
</dbReference>
<proteinExistence type="predicted"/>
<sequence>MTFVANPPEIFSASNLKPPCCSHGPTILLRDLHNPSHYYYSCSASRDLEFCSYKLSAIKWRKKSIDSQSHPCQSNQTECLALKYKNFGFCEECSKLLVLTDSVDTVPSDHLYSHHRQCENVIKSIDRETLKRPSHLLKPIIKNKSLAQYHFSEETINFLFEYVIEKFKFNQFICIGCPTLFEEINIKYPGNVSLLMDIDHRFRQFYSIEQFLQFNMFNGYFFETFGEKILSNKFKIGEKILILIDPPFGGLIECLANSLQQITRNYLNDHQIHWALFFPYFNEHWITRTFVEQKFKPADFMVTYRNHTKFASHKKHQSPIRIFTDLNLLNFVGIDPANYKWCSECSRTTFANNRHCFECDDCPGRDATKGLRHCTRCDRCVKSTWNHCEKCSTCHHYNNCNFKFKKLKSNKR</sequence>
<gene>
    <name evidence="5" type="ORF">SSS_9140</name>
</gene>
<evidence type="ECO:0000256" key="2">
    <source>
        <dbReference type="ARBA" id="ARBA00022490"/>
    </source>
</evidence>
<evidence type="ECO:0000256" key="1">
    <source>
        <dbReference type="ARBA" id="ARBA00004496"/>
    </source>
</evidence>
<dbReference type="AlphaFoldDB" id="A0A834RIG3"/>
<reference evidence="5" key="2">
    <citation type="submission" date="2020-01" db="EMBL/GenBank/DDBJ databases">
        <authorList>
            <person name="Korhonen P.K.K."/>
            <person name="Guangxu M.G."/>
            <person name="Wang T.W."/>
            <person name="Stroehlein A.J.S."/>
            <person name="Young N.D."/>
            <person name="Ang C.-S.A."/>
            <person name="Fernando D.W.F."/>
            <person name="Lu H.L."/>
            <person name="Taylor S.T."/>
            <person name="Ehtesham M.E.M."/>
            <person name="Najaraj S.H.N."/>
            <person name="Harsha G.H.G."/>
            <person name="Madugundu A.M."/>
            <person name="Renuse S.R."/>
            <person name="Holt D.H."/>
            <person name="Pandey A.P."/>
            <person name="Papenfuss A.P."/>
            <person name="Gasser R.B.G."/>
            <person name="Fischer K.F."/>
        </authorList>
    </citation>
    <scope>NUCLEOTIDE SEQUENCE</scope>
    <source>
        <strain evidence="5">SSS_KF_BRIS2020</strain>
    </source>
</reference>
<evidence type="ECO:0000313" key="6">
    <source>
        <dbReference type="EnsemblMetazoa" id="KAF7496642.1"/>
    </source>
</evidence>
<organism evidence="5">
    <name type="scientific">Sarcoptes scabiei</name>
    <name type="common">Itch mite</name>
    <name type="synonym">Acarus scabiei</name>
    <dbReference type="NCBI Taxonomy" id="52283"/>
    <lineage>
        <taxon>Eukaryota</taxon>
        <taxon>Metazoa</taxon>
        <taxon>Ecdysozoa</taxon>
        <taxon>Arthropoda</taxon>
        <taxon>Chelicerata</taxon>
        <taxon>Arachnida</taxon>
        <taxon>Acari</taxon>
        <taxon>Acariformes</taxon>
        <taxon>Sarcoptiformes</taxon>
        <taxon>Astigmata</taxon>
        <taxon>Psoroptidia</taxon>
        <taxon>Sarcoptoidea</taxon>
        <taxon>Sarcoptidae</taxon>
        <taxon>Sarcoptinae</taxon>
        <taxon>Sarcoptes</taxon>
    </lineage>
</organism>
<evidence type="ECO:0000256" key="3">
    <source>
        <dbReference type="ARBA" id="ARBA00022603"/>
    </source>
</evidence>
<dbReference type="OrthoDB" id="431817at2759"/>
<comment type="subcellular location">
    <subcellularLocation>
        <location evidence="1">Cytoplasm</location>
    </subcellularLocation>
</comment>
<dbReference type="GO" id="GO:0005737">
    <property type="term" value="C:cytoplasm"/>
    <property type="evidence" value="ECO:0007669"/>
    <property type="project" value="UniProtKB-SubCell"/>
</dbReference>
<name>A0A834RIG3_SARSC</name>
<dbReference type="GO" id="GO:0005730">
    <property type="term" value="C:nucleolus"/>
    <property type="evidence" value="ECO:0007669"/>
    <property type="project" value="TreeGrafter"/>
</dbReference>
<evidence type="ECO:0000313" key="5">
    <source>
        <dbReference type="EMBL" id="KAF7496642.1"/>
    </source>
</evidence>